<keyword evidence="2 3" id="KW-0732">Signal</keyword>
<organism evidence="5 6">
    <name type="scientific">Salinispira pacifica</name>
    <dbReference type="NCBI Taxonomy" id="1307761"/>
    <lineage>
        <taxon>Bacteria</taxon>
        <taxon>Pseudomonadati</taxon>
        <taxon>Spirochaetota</taxon>
        <taxon>Spirochaetia</taxon>
        <taxon>Spirochaetales</taxon>
        <taxon>Spirochaetaceae</taxon>
        <taxon>Salinispira</taxon>
    </lineage>
</organism>
<dbReference type="RefSeq" id="WP_024266994.1">
    <property type="nucleotide sequence ID" value="NC_023035.1"/>
</dbReference>
<dbReference type="Pfam" id="PF13458">
    <property type="entry name" value="Peripla_BP_6"/>
    <property type="match status" value="1"/>
</dbReference>
<evidence type="ECO:0000256" key="3">
    <source>
        <dbReference type="SAM" id="SignalP"/>
    </source>
</evidence>
<dbReference type="PANTHER" id="PTHR47235:SF1">
    <property type="entry name" value="BLR6548 PROTEIN"/>
    <property type="match status" value="1"/>
</dbReference>
<dbReference type="Proteomes" id="UP000018680">
    <property type="component" value="Chromosome"/>
</dbReference>
<dbReference type="SUPFAM" id="SSF53822">
    <property type="entry name" value="Periplasmic binding protein-like I"/>
    <property type="match status" value="1"/>
</dbReference>
<sequence>MKKIAMAVILMVLVAFGAWANGTGEGGAAQGVTDSTVLVGNAAATSGALAAVGVPFNQGIEAYFSMVNQAGGVAGRTIEWVHYDDEFDGAQGLTYSQRLVEDDQIFAFVGHFGTPTVAATQEYLDTVGIPRVYYATGLRALFDLKAEGGARASFPVQPIYDAEGEVMVARAVADFGAQKIGVIYPNADDGKGLLAGIELRAGSLGVDIVASQVAPDANDMSSAAQTILSEDVDVVLVAANQVPAEVAIKALAAAGNQAPVITSYVNAAPTFVEGVQEALNSFDVYANAWLQVVDNDGNPTEALQEFESQVGEIDPALAGNPYAQAGWIAAAVFVQGLERVGNAPLTWENYIAAMEEAPVSIPLGGSVNFADGRRVGTQAMSLLKASYDDGPVWTVDQPLEPITEILD</sequence>
<dbReference type="eggNOG" id="COG0683">
    <property type="taxonomic scope" value="Bacteria"/>
</dbReference>
<evidence type="ECO:0000313" key="6">
    <source>
        <dbReference type="Proteomes" id="UP000018680"/>
    </source>
</evidence>
<dbReference type="KEGG" id="slr:L21SP2_0633"/>
<dbReference type="STRING" id="1307761.L21SP2_0633"/>
<feature type="domain" description="Leucine-binding protein" evidence="4">
    <location>
        <begin position="37"/>
        <end position="386"/>
    </location>
</feature>
<feature type="signal peptide" evidence="3">
    <location>
        <begin position="1"/>
        <end position="20"/>
    </location>
</feature>
<evidence type="ECO:0000256" key="1">
    <source>
        <dbReference type="ARBA" id="ARBA00010062"/>
    </source>
</evidence>
<reference evidence="5 6" key="1">
    <citation type="journal article" date="2015" name="Stand. Genomic Sci.">
        <title>Complete genome sequence and description of Salinispira pacifica gen. nov., sp. nov., a novel spirochaete isolated form a hypersaline microbial mat.</title>
        <authorList>
            <person name="Ben Hania W."/>
            <person name="Joseph M."/>
            <person name="Schumann P."/>
            <person name="Bunk B."/>
            <person name="Fiebig A."/>
            <person name="Sproer C."/>
            <person name="Klenk H.P."/>
            <person name="Fardeau M.L."/>
            <person name="Spring S."/>
        </authorList>
    </citation>
    <scope>NUCLEOTIDE SEQUENCE [LARGE SCALE GENOMIC DNA]</scope>
    <source>
        <strain evidence="5 6">L21-RPul-D2</strain>
    </source>
</reference>
<dbReference type="PANTHER" id="PTHR47235">
    <property type="entry name" value="BLR6548 PROTEIN"/>
    <property type="match status" value="1"/>
</dbReference>
<comment type="similarity">
    <text evidence="1">Belongs to the leucine-binding protein family.</text>
</comment>
<evidence type="ECO:0000256" key="2">
    <source>
        <dbReference type="ARBA" id="ARBA00022729"/>
    </source>
</evidence>
<dbReference type="HOGENOM" id="CLU_027128_7_0_12"/>
<dbReference type="InterPro" id="IPR028082">
    <property type="entry name" value="Peripla_BP_I"/>
</dbReference>
<dbReference type="EMBL" id="CP006939">
    <property type="protein sequence ID" value="AHC14062.1"/>
    <property type="molecule type" value="Genomic_DNA"/>
</dbReference>
<accession>V5WE53</accession>
<dbReference type="InterPro" id="IPR028081">
    <property type="entry name" value="Leu-bd"/>
</dbReference>
<dbReference type="Gene3D" id="3.40.50.2300">
    <property type="match status" value="2"/>
</dbReference>
<dbReference type="AlphaFoldDB" id="V5WE53"/>
<evidence type="ECO:0000313" key="5">
    <source>
        <dbReference type="EMBL" id="AHC14062.1"/>
    </source>
</evidence>
<dbReference type="OrthoDB" id="9783240at2"/>
<evidence type="ECO:0000259" key="4">
    <source>
        <dbReference type="Pfam" id="PF13458"/>
    </source>
</evidence>
<protein>
    <submittedName>
        <fullName evidence="5">Branched-chain amino acid ABC transporter, amino acid-binding protein</fullName>
    </submittedName>
</protein>
<gene>
    <name evidence="5" type="ORF">L21SP2_0633</name>
</gene>
<keyword evidence="6" id="KW-1185">Reference proteome</keyword>
<name>V5WE53_9SPIO</name>
<dbReference type="CDD" id="cd06343">
    <property type="entry name" value="PBP1_ABC_ligand_binding-like"/>
    <property type="match status" value="1"/>
</dbReference>
<proteinExistence type="inferred from homology"/>
<feature type="chain" id="PRO_5004741902" evidence="3">
    <location>
        <begin position="21"/>
        <end position="407"/>
    </location>
</feature>